<name>A0ABD0YMF3_9HEMI</name>
<evidence type="ECO:0000313" key="2">
    <source>
        <dbReference type="Proteomes" id="UP001558652"/>
    </source>
</evidence>
<comment type="caution">
    <text evidence="1">The sequence shown here is derived from an EMBL/GenBank/DDBJ whole genome shotgun (WGS) entry which is preliminary data.</text>
</comment>
<proteinExistence type="predicted"/>
<protein>
    <submittedName>
        <fullName evidence="1">Uncharacterized protein</fullName>
    </submittedName>
</protein>
<accession>A0ABD0YMF3</accession>
<dbReference type="Proteomes" id="UP001558652">
    <property type="component" value="Unassembled WGS sequence"/>
</dbReference>
<sequence length="141" mass="15618">MTIIYVVPCWVFEHVLTLERHLRRYVIGSKSAQYQKAPRIVGGFYFTWGGKVKVPSVYDWCELLGPFRLKNEATLLRVPGRAFSETKGRVVLLELYTCAEDVAKPLAGSTRVEAVGGSILGGTEDSPDISGTVQDTIQARL</sequence>
<dbReference type="EMBL" id="JBFDAA010000016">
    <property type="protein sequence ID" value="KAL1117044.1"/>
    <property type="molecule type" value="Genomic_DNA"/>
</dbReference>
<dbReference type="AlphaFoldDB" id="A0ABD0YMF3"/>
<evidence type="ECO:0000313" key="1">
    <source>
        <dbReference type="EMBL" id="KAL1117044.1"/>
    </source>
</evidence>
<gene>
    <name evidence="1" type="ORF">AAG570_004372</name>
</gene>
<reference evidence="1 2" key="1">
    <citation type="submission" date="2024-07" db="EMBL/GenBank/DDBJ databases">
        <title>Chromosome-level genome assembly of the water stick insect Ranatra chinensis (Heteroptera: Nepidae).</title>
        <authorList>
            <person name="Liu X."/>
        </authorList>
    </citation>
    <scope>NUCLEOTIDE SEQUENCE [LARGE SCALE GENOMIC DNA]</scope>
    <source>
        <strain evidence="1">Cailab_2021Rc</strain>
        <tissue evidence="1">Muscle</tissue>
    </source>
</reference>
<organism evidence="1 2">
    <name type="scientific">Ranatra chinensis</name>
    <dbReference type="NCBI Taxonomy" id="642074"/>
    <lineage>
        <taxon>Eukaryota</taxon>
        <taxon>Metazoa</taxon>
        <taxon>Ecdysozoa</taxon>
        <taxon>Arthropoda</taxon>
        <taxon>Hexapoda</taxon>
        <taxon>Insecta</taxon>
        <taxon>Pterygota</taxon>
        <taxon>Neoptera</taxon>
        <taxon>Paraneoptera</taxon>
        <taxon>Hemiptera</taxon>
        <taxon>Heteroptera</taxon>
        <taxon>Panheteroptera</taxon>
        <taxon>Nepomorpha</taxon>
        <taxon>Nepidae</taxon>
        <taxon>Ranatrinae</taxon>
        <taxon>Ranatra</taxon>
    </lineage>
</organism>
<keyword evidence="2" id="KW-1185">Reference proteome</keyword>